<gene>
    <name evidence="2" type="ORF">HKI87_08g53610</name>
</gene>
<evidence type="ECO:0000259" key="1">
    <source>
        <dbReference type="Pfam" id="PF00326"/>
    </source>
</evidence>
<dbReference type="Proteomes" id="UP001472866">
    <property type="component" value="Chromosome 08"/>
</dbReference>
<dbReference type="GO" id="GO:0008236">
    <property type="term" value="F:serine-type peptidase activity"/>
    <property type="evidence" value="ECO:0007669"/>
    <property type="project" value="InterPro"/>
</dbReference>
<dbReference type="InterPro" id="IPR029058">
    <property type="entry name" value="AB_hydrolase_fold"/>
</dbReference>
<keyword evidence="2" id="KW-0031">Aminopeptidase</keyword>
<dbReference type="SUPFAM" id="SSF53474">
    <property type="entry name" value="alpha/beta-Hydrolases"/>
    <property type="match status" value="1"/>
</dbReference>
<proteinExistence type="predicted"/>
<dbReference type="InterPro" id="IPR050585">
    <property type="entry name" value="Xaa-Pro_dipeptidyl-ppase/CocE"/>
</dbReference>
<evidence type="ECO:0000313" key="3">
    <source>
        <dbReference type="Proteomes" id="UP001472866"/>
    </source>
</evidence>
<name>A0AAX4PD41_9CHLO</name>
<dbReference type="SUPFAM" id="SSF82171">
    <property type="entry name" value="DPP6 N-terminal domain-like"/>
    <property type="match status" value="1"/>
</dbReference>
<evidence type="ECO:0000313" key="2">
    <source>
        <dbReference type="EMBL" id="WZN63808.1"/>
    </source>
</evidence>
<dbReference type="Gene3D" id="2.120.10.30">
    <property type="entry name" value="TolB, C-terminal domain"/>
    <property type="match status" value="1"/>
</dbReference>
<reference evidence="2 3" key="1">
    <citation type="submission" date="2024-03" db="EMBL/GenBank/DDBJ databases">
        <title>Complete genome sequence of the green alga Chloropicon roscoffensis RCC1871.</title>
        <authorList>
            <person name="Lemieux C."/>
            <person name="Pombert J.-F."/>
            <person name="Otis C."/>
            <person name="Turmel M."/>
        </authorList>
    </citation>
    <scope>NUCLEOTIDE SEQUENCE [LARGE SCALE GENOMIC DNA]</scope>
    <source>
        <strain evidence="2 3">RCC1871</strain>
    </source>
</reference>
<dbReference type="Pfam" id="PF00326">
    <property type="entry name" value="Peptidase_S9"/>
    <property type="match status" value="1"/>
</dbReference>
<sequence length="668" mass="72611">MKGVTSMMRKTKVSKPYGSWPSKLTSEVVTAGALRLGGMQFGVGGRPLWLEGRPQEGGRNVLVADGTDLTPKDMNVRTRVHEYGGGAWKVLPDLGLALFTDFKTQILYKQSLATTDLTPLTPEVENAELRFADFELDATRNRVVCVMEDHRGDGKEPVNSLAAVDLDGGRAEPVTIAAGSDFYASPVLSRDGTKLAYVSWEHPAMPWDITSIFVVELGEDGLPSSEPKLVAGGPGKEEAPQQPQFCPDGRLIYISDEGTGWWNLFELEAEGRGRSICPMPGCEFGGPPWMLGTRTYEVLDDDKILCSYSSADKPTKTLAYLKISTGALEEVPIPYGSFGGVQVAPDGRLGALGGSTTKPVEIAMQNESGDWTAVKKSSSLSLEEDTLSLAQVIKYPSKNGRHSYMFFYPPKNADFEGPGDGELPPLLVKTHGGPTAATSASFSPMIQYWTSRGFAVADVNYGGSTGYGREYRELLKGAWGIVDVEDAAAAAQYLADQGMVDRNRLAIDGGSAGGYTTLACLAFTDVFTAGCSLYGVASLEALAGDTHKFESRYLDYLVGPYPETKQIYKDRAPIENLEKFSAPLMLFQGLEDKIVPPNQAQMMFDICLEKKIPAALEMFEGEQHGFRKEENIRRCLDGEYNFYSQVFEFEAAGLPSGFVPVNISNLNN</sequence>
<dbReference type="Gene3D" id="3.40.50.1820">
    <property type="entry name" value="alpha/beta hydrolase"/>
    <property type="match status" value="1"/>
</dbReference>
<feature type="domain" description="Peptidase S9 prolyl oligopeptidase catalytic" evidence="1">
    <location>
        <begin position="441"/>
        <end position="648"/>
    </location>
</feature>
<dbReference type="InterPro" id="IPR011042">
    <property type="entry name" value="6-blade_b-propeller_TolB-like"/>
</dbReference>
<dbReference type="EMBL" id="CP151508">
    <property type="protein sequence ID" value="WZN63808.1"/>
    <property type="molecule type" value="Genomic_DNA"/>
</dbReference>
<accession>A0AAX4PD41</accession>
<organism evidence="2 3">
    <name type="scientific">Chloropicon roscoffensis</name>
    <dbReference type="NCBI Taxonomy" id="1461544"/>
    <lineage>
        <taxon>Eukaryota</taxon>
        <taxon>Viridiplantae</taxon>
        <taxon>Chlorophyta</taxon>
        <taxon>Chloropicophyceae</taxon>
        <taxon>Chloropicales</taxon>
        <taxon>Chloropicaceae</taxon>
        <taxon>Chloropicon</taxon>
    </lineage>
</organism>
<dbReference type="AlphaFoldDB" id="A0AAX4PD41"/>
<dbReference type="GO" id="GO:0006508">
    <property type="term" value="P:proteolysis"/>
    <property type="evidence" value="ECO:0007669"/>
    <property type="project" value="InterPro"/>
</dbReference>
<keyword evidence="3" id="KW-1185">Reference proteome</keyword>
<keyword evidence="2" id="KW-0645">Protease</keyword>
<dbReference type="GO" id="GO:0004177">
    <property type="term" value="F:aminopeptidase activity"/>
    <property type="evidence" value="ECO:0007669"/>
    <property type="project" value="UniProtKB-KW"/>
</dbReference>
<keyword evidence="2" id="KW-0378">Hydrolase</keyword>
<dbReference type="PANTHER" id="PTHR43056:SF5">
    <property type="entry name" value="PEPTIDASE S9 PROLYL OLIGOPEPTIDASE CATALYTIC DOMAIN-CONTAINING PROTEIN"/>
    <property type="match status" value="1"/>
</dbReference>
<dbReference type="PANTHER" id="PTHR43056">
    <property type="entry name" value="PEPTIDASE S9 PROLYL OLIGOPEPTIDASE"/>
    <property type="match status" value="1"/>
</dbReference>
<dbReference type="InterPro" id="IPR001375">
    <property type="entry name" value="Peptidase_S9_cat"/>
</dbReference>
<protein>
    <submittedName>
        <fullName evidence="2">Dipeptidyl aminopeptidase</fullName>
    </submittedName>
</protein>